<dbReference type="PRINTS" id="PR00455">
    <property type="entry name" value="HTHTETR"/>
</dbReference>
<sequence length="225" mass="24876">MTERGSGPPAARRGRPARYTPDDLLAVVAQVFLERGYDAASMADLARASGLTKSAFYHHVSGKEQLLRLAVNRALDALEGVFDEEASDDDAVVRLERVLRRTTEVLLAELPYVTLLLRLRGNTEVEREAVVRRRSFDTRLALVVREAMDDGRIRADLDPRLVTRLLFGMVNSVAEWYRPGATRDAASGAQVVHAVVELALDGLRADRGESDVRHENVHPPSRSGP</sequence>
<evidence type="ECO:0000313" key="7">
    <source>
        <dbReference type="Proteomes" id="UP000029839"/>
    </source>
</evidence>
<dbReference type="Proteomes" id="UP000029839">
    <property type="component" value="Unassembled WGS sequence"/>
</dbReference>
<dbReference type="PROSITE" id="PS50977">
    <property type="entry name" value="HTH_TETR_2"/>
    <property type="match status" value="1"/>
</dbReference>
<comment type="caution">
    <text evidence="6">The sequence shown here is derived from an EMBL/GenBank/DDBJ whole genome shotgun (WGS) entry which is preliminary data.</text>
</comment>
<reference evidence="6 7" key="2">
    <citation type="journal article" date="2015" name="Stand. Genomic Sci.">
        <title>Draft genome sequence of Cellulomonas carbonis T26(T) and comparative analysis of six Cellulomonas genomes.</title>
        <authorList>
            <person name="Zhuang W."/>
            <person name="Zhang S."/>
            <person name="Xia X."/>
            <person name="Wang G."/>
        </authorList>
    </citation>
    <scope>NUCLEOTIDE SEQUENCE [LARGE SCALE GENOMIC DNA]</scope>
    <source>
        <strain evidence="6 7">T26</strain>
    </source>
</reference>
<evidence type="ECO:0000256" key="3">
    <source>
        <dbReference type="ARBA" id="ARBA00023163"/>
    </source>
</evidence>
<dbReference type="GO" id="GO:0000976">
    <property type="term" value="F:transcription cis-regulatory region binding"/>
    <property type="evidence" value="ECO:0007669"/>
    <property type="project" value="TreeGrafter"/>
</dbReference>
<keyword evidence="3" id="KW-0804">Transcription</keyword>
<evidence type="ECO:0000313" key="6">
    <source>
        <dbReference type="EMBL" id="KGM12180.1"/>
    </source>
</evidence>
<dbReference type="InterPro" id="IPR036271">
    <property type="entry name" value="Tet_transcr_reg_TetR-rel_C_sf"/>
</dbReference>
<dbReference type="EMBL" id="AXCY01000007">
    <property type="protein sequence ID" value="KGM12180.1"/>
    <property type="molecule type" value="Genomic_DNA"/>
</dbReference>
<reference evidence="6 7" key="1">
    <citation type="submission" date="2013-08" db="EMBL/GenBank/DDBJ databases">
        <title>Genome sequencing of Cellulomonas carbonis T26.</title>
        <authorList>
            <person name="Chen F."/>
            <person name="Li Y."/>
            <person name="Wang G."/>
        </authorList>
    </citation>
    <scope>NUCLEOTIDE SEQUENCE [LARGE SCALE GENOMIC DNA]</scope>
    <source>
        <strain evidence="6 7">T26</strain>
    </source>
</reference>
<feature type="DNA-binding region" description="H-T-H motif" evidence="4">
    <location>
        <begin position="41"/>
        <end position="60"/>
    </location>
</feature>
<name>A0A0A0BW44_9CELL</name>
<dbReference type="GO" id="GO:0003700">
    <property type="term" value="F:DNA-binding transcription factor activity"/>
    <property type="evidence" value="ECO:0007669"/>
    <property type="project" value="TreeGrafter"/>
</dbReference>
<dbReference type="Gene3D" id="1.10.10.60">
    <property type="entry name" value="Homeodomain-like"/>
    <property type="match status" value="1"/>
</dbReference>
<accession>A0A0A0BW44</accession>
<feature type="domain" description="HTH tetR-type" evidence="5">
    <location>
        <begin position="18"/>
        <end position="78"/>
    </location>
</feature>
<dbReference type="AlphaFoldDB" id="A0A0A0BW44"/>
<evidence type="ECO:0000256" key="2">
    <source>
        <dbReference type="ARBA" id="ARBA00023125"/>
    </source>
</evidence>
<dbReference type="Pfam" id="PF17932">
    <property type="entry name" value="TetR_C_24"/>
    <property type="match status" value="1"/>
</dbReference>
<dbReference type="Pfam" id="PF00440">
    <property type="entry name" value="TetR_N"/>
    <property type="match status" value="1"/>
</dbReference>
<dbReference type="OrthoDB" id="956698at2"/>
<proteinExistence type="predicted"/>
<dbReference type="Gene3D" id="1.10.357.10">
    <property type="entry name" value="Tetracycline Repressor, domain 2"/>
    <property type="match status" value="1"/>
</dbReference>
<dbReference type="SUPFAM" id="SSF48498">
    <property type="entry name" value="Tetracyclin repressor-like, C-terminal domain"/>
    <property type="match status" value="1"/>
</dbReference>
<dbReference type="InterPro" id="IPR041490">
    <property type="entry name" value="KstR2_TetR_C"/>
</dbReference>
<dbReference type="InterPro" id="IPR050109">
    <property type="entry name" value="HTH-type_TetR-like_transc_reg"/>
</dbReference>
<evidence type="ECO:0000259" key="5">
    <source>
        <dbReference type="PROSITE" id="PS50977"/>
    </source>
</evidence>
<keyword evidence="7" id="KW-1185">Reference proteome</keyword>
<keyword evidence="2 4" id="KW-0238">DNA-binding</keyword>
<organism evidence="6 7">
    <name type="scientific">Cellulomonas carbonis T26</name>
    <dbReference type="NCBI Taxonomy" id="947969"/>
    <lineage>
        <taxon>Bacteria</taxon>
        <taxon>Bacillati</taxon>
        <taxon>Actinomycetota</taxon>
        <taxon>Actinomycetes</taxon>
        <taxon>Micrococcales</taxon>
        <taxon>Cellulomonadaceae</taxon>
        <taxon>Cellulomonas</taxon>
    </lineage>
</organism>
<keyword evidence="1" id="KW-0805">Transcription regulation</keyword>
<dbReference type="InterPro" id="IPR009057">
    <property type="entry name" value="Homeodomain-like_sf"/>
</dbReference>
<gene>
    <name evidence="6" type="ORF">N868_00705</name>
</gene>
<dbReference type="PANTHER" id="PTHR30055">
    <property type="entry name" value="HTH-TYPE TRANSCRIPTIONAL REGULATOR RUTR"/>
    <property type="match status" value="1"/>
</dbReference>
<evidence type="ECO:0000256" key="1">
    <source>
        <dbReference type="ARBA" id="ARBA00023015"/>
    </source>
</evidence>
<dbReference type="SUPFAM" id="SSF46689">
    <property type="entry name" value="Homeodomain-like"/>
    <property type="match status" value="1"/>
</dbReference>
<dbReference type="RefSeq" id="WP_052425854.1">
    <property type="nucleotide sequence ID" value="NZ_AXCY01000007.1"/>
</dbReference>
<dbReference type="InterPro" id="IPR001647">
    <property type="entry name" value="HTH_TetR"/>
</dbReference>
<protein>
    <submittedName>
        <fullName evidence="6">TetR family transcriptional regulator</fullName>
    </submittedName>
</protein>
<dbReference type="PANTHER" id="PTHR30055:SF234">
    <property type="entry name" value="HTH-TYPE TRANSCRIPTIONAL REGULATOR BETI"/>
    <property type="match status" value="1"/>
</dbReference>
<evidence type="ECO:0000256" key="4">
    <source>
        <dbReference type="PROSITE-ProRule" id="PRU00335"/>
    </source>
</evidence>